<reference evidence="2" key="2">
    <citation type="submission" date="2018-05" db="EMBL/GenBank/DDBJ databases">
        <title>OgluRS3 (Oryza glumaepatula Reference Sequence Version 3).</title>
        <authorList>
            <person name="Zhang J."/>
            <person name="Kudrna D."/>
            <person name="Lee S."/>
            <person name="Talag J."/>
            <person name="Welchert J."/>
            <person name="Wing R.A."/>
        </authorList>
    </citation>
    <scope>NUCLEOTIDE SEQUENCE [LARGE SCALE GENOMIC DNA]</scope>
</reference>
<evidence type="ECO:0000313" key="2">
    <source>
        <dbReference type="EnsemblPlants" id="OGLUM10G14380.3"/>
    </source>
</evidence>
<dbReference type="HOGENOM" id="CLU_2041674_0_0_1"/>
<reference evidence="2" key="1">
    <citation type="submission" date="2015-04" db="UniProtKB">
        <authorList>
            <consortium name="EnsemblPlants"/>
        </authorList>
    </citation>
    <scope>IDENTIFICATION</scope>
</reference>
<accession>A0A0E0BC79</accession>
<protein>
    <submittedName>
        <fullName evidence="2">Uncharacterized protein</fullName>
    </submittedName>
</protein>
<dbReference type="Proteomes" id="UP000026961">
    <property type="component" value="Chromosome 10"/>
</dbReference>
<dbReference type="AlphaFoldDB" id="A0A0E0BC79"/>
<organism evidence="2">
    <name type="scientific">Oryza glumipatula</name>
    <dbReference type="NCBI Taxonomy" id="40148"/>
    <lineage>
        <taxon>Eukaryota</taxon>
        <taxon>Viridiplantae</taxon>
        <taxon>Streptophyta</taxon>
        <taxon>Embryophyta</taxon>
        <taxon>Tracheophyta</taxon>
        <taxon>Spermatophyta</taxon>
        <taxon>Magnoliopsida</taxon>
        <taxon>Liliopsida</taxon>
        <taxon>Poales</taxon>
        <taxon>Poaceae</taxon>
        <taxon>BOP clade</taxon>
        <taxon>Oryzoideae</taxon>
        <taxon>Oryzeae</taxon>
        <taxon>Oryzinae</taxon>
        <taxon>Oryza</taxon>
    </lineage>
</organism>
<keyword evidence="3" id="KW-1185">Reference proteome</keyword>
<evidence type="ECO:0000256" key="1">
    <source>
        <dbReference type="SAM" id="MobiDB-lite"/>
    </source>
</evidence>
<name>A0A0E0BC79_9ORYZ</name>
<feature type="compositionally biased region" description="Polar residues" evidence="1">
    <location>
        <begin position="64"/>
        <end position="98"/>
    </location>
</feature>
<sequence>MIGRAATLPSQESRAGLAGGGNGGITHQLQTRQRGEMVCHRRDGRRSYIRGGHARRTARPASMPSRQIGQSCFSSSPSPTTAAQIPPSILSSSSGQQTQRKETHRRRNPKKQPQLVRERRD</sequence>
<evidence type="ECO:0000313" key="3">
    <source>
        <dbReference type="Proteomes" id="UP000026961"/>
    </source>
</evidence>
<feature type="region of interest" description="Disordered" evidence="1">
    <location>
        <begin position="1"/>
        <end position="121"/>
    </location>
</feature>
<dbReference type="EnsemblPlants" id="OGLUM10G14380.3">
    <property type="protein sequence ID" value="OGLUM10G14380.3"/>
    <property type="gene ID" value="OGLUM10G14380"/>
</dbReference>
<proteinExistence type="predicted"/>
<feature type="compositionally biased region" description="Basic residues" evidence="1">
    <location>
        <begin position="42"/>
        <end position="58"/>
    </location>
</feature>
<dbReference type="Gramene" id="OGLUM10G14380.3">
    <property type="protein sequence ID" value="OGLUM10G14380.3"/>
    <property type="gene ID" value="OGLUM10G14380"/>
</dbReference>